<name>A0A8F6YC06_9RHOB</name>
<evidence type="ECO:0000259" key="2">
    <source>
        <dbReference type="SMART" id="SM01008"/>
    </source>
</evidence>
<dbReference type="GO" id="GO:0005506">
    <property type="term" value="F:iron ion binding"/>
    <property type="evidence" value="ECO:0007669"/>
    <property type="project" value="InterPro"/>
</dbReference>
<accession>A0A8F6YC06</accession>
<dbReference type="EMBL" id="CP079194">
    <property type="protein sequence ID" value="QXT41078.1"/>
    <property type="molecule type" value="Genomic_DNA"/>
</dbReference>
<feature type="domain" description="Aldehyde oxidase/xanthine dehydrogenase a/b hammerhead" evidence="2">
    <location>
        <begin position="29"/>
        <end position="144"/>
    </location>
</feature>
<keyword evidence="1" id="KW-0500">Molybdenum</keyword>
<proteinExistence type="predicted"/>
<evidence type="ECO:0000256" key="1">
    <source>
        <dbReference type="ARBA" id="ARBA00022505"/>
    </source>
</evidence>
<dbReference type="PROSITE" id="PS00018">
    <property type="entry name" value="EF_HAND_1"/>
    <property type="match status" value="1"/>
</dbReference>
<dbReference type="AlphaFoldDB" id="A0A8F6YC06"/>
<dbReference type="PANTHER" id="PTHR11908:SF132">
    <property type="entry name" value="ALDEHYDE OXIDASE 1-RELATED"/>
    <property type="match status" value="1"/>
</dbReference>
<organism evidence="3 4">
    <name type="scientific">Gymnodinialimonas ceratoperidinii</name>
    <dbReference type="NCBI Taxonomy" id="2856823"/>
    <lineage>
        <taxon>Bacteria</taxon>
        <taxon>Pseudomonadati</taxon>
        <taxon>Pseudomonadota</taxon>
        <taxon>Alphaproteobacteria</taxon>
        <taxon>Rhodobacterales</taxon>
        <taxon>Paracoccaceae</taxon>
        <taxon>Gymnodinialimonas</taxon>
    </lineage>
</organism>
<evidence type="ECO:0000313" key="4">
    <source>
        <dbReference type="Proteomes" id="UP000825009"/>
    </source>
</evidence>
<sequence length="791" mass="84939">MSGPRTIFDKPNSYIGKPVDRPDAKRLLQGRGKFVDDIQLPRMVHAAFVRSPVAHGKVLSIDLDEAREMPGVIALYTGADLAEHVEPYVGVLSHLAGLRSAPQMPLAVDAVRWTGEPVVMVVATSRALAEDAAAMIYVDIEELPAATDMERALEPDAPVIHADLGNNLAWDRTVEAGDPDAAFARDDVTVVERTFRFGRHTGVTLETRASVVEYDPSEDLLTCHYSGQAPHMMQFIFAKHLGLPEENVRVISNDVGGSFGIKIHTYGDEIATAAAAKLLGRPVKFVADRLESFLTDIHARDHVVHGRIAVTGEGRIAALAFDDVTGIGPYSMYPRTSAIEANQILNLTGAPYDFDNYRANAKVVFQNKNLMCQYRAVGHPIAMAVADGLLEEAAHQIGMDVVEIRRRNLIRDDAYPCTSATGMKLDDLSHHKTLDTLIETMGYDARRAEQAELRAQGVHRGIGLVSMIEVTNPSPMFYGIGGAPIASQDGSTIRLDAGGALHVSSSVTEQGQGTNTILAQIAAGVFGVDMARVKVTTGDTKTTPYGGGTWASRGAGIGGEATLQAAHALKEQVLAVAGVILQAKPEDLDIQDGHVTDTDGTQRITLSDLARTVYYRGNELPSDLTPELVATRHYRVTDFPFVFTNAAMAAEVELDIDTGFVKVLNFWAVEDCGRVINPKLVDGQIRGGVVQGIGGAFYEECIYSEDGQFENATMADYLVPMAFEMPDITIAHVETPTKTSVLGAKGAGEAGTGGAPAALMNAVNDALRPLGAQIHQMPMTPERILKALGTV</sequence>
<protein>
    <submittedName>
        <fullName evidence="3">Xanthine dehydrogenase family protein molybdopterin-binding subunit</fullName>
    </submittedName>
</protein>
<evidence type="ECO:0000313" key="3">
    <source>
        <dbReference type="EMBL" id="QXT41078.1"/>
    </source>
</evidence>
<dbReference type="SMART" id="SM01008">
    <property type="entry name" value="Ald_Xan_dh_C"/>
    <property type="match status" value="1"/>
</dbReference>
<dbReference type="KEGG" id="gce:KYE46_07645"/>
<reference evidence="3 4" key="1">
    <citation type="submission" date="2021-07" db="EMBL/GenBank/DDBJ databases">
        <title>A novel Jannaschia species isolated from marine dinoflagellate Ceratoperidinium margalefii.</title>
        <authorList>
            <person name="Jiang Y."/>
            <person name="Li Z."/>
        </authorList>
    </citation>
    <scope>NUCLEOTIDE SEQUENCE [LARGE SCALE GENOMIC DNA]</scope>
    <source>
        <strain evidence="3 4">J12C1-MA-4</strain>
    </source>
</reference>
<dbReference type="PANTHER" id="PTHR11908">
    <property type="entry name" value="XANTHINE DEHYDROGENASE"/>
    <property type="match status" value="1"/>
</dbReference>
<dbReference type="RefSeq" id="WP_219004675.1">
    <property type="nucleotide sequence ID" value="NZ_CP079194.1"/>
</dbReference>
<dbReference type="InterPro" id="IPR008274">
    <property type="entry name" value="AldOxase/xan_DH_MoCoBD1"/>
</dbReference>
<dbReference type="InterPro" id="IPR018247">
    <property type="entry name" value="EF_Hand_1_Ca_BS"/>
</dbReference>
<dbReference type="Proteomes" id="UP000825009">
    <property type="component" value="Chromosome"/>
</dbReference>
<dbReference type="InterPro" id="IPR016208">
    <property type="entry name" value="Ald_Oxase/xanthine_DH-like"/>
</dbReference>
<gene>
    <name evidence="3" type="ORF">KYE46_07645</name>
</gene>
<keyword evidence="4" id="KW-1185">Reference proteome</keyword>
<dbReference type="GO" id="GO:0016491">
    <property type="term" value="F:oxidoreductase activity"/>
    <property type="evidence" value="ECO:0007669"/>
    <property type="project" value="InterPro"/>
</dbReference>
<dbReference type="Pfam" id="PF02738">
    <property type="entry name" value="MoCoBD_1"/>
    <property type="match status" value="1"/>
</dbReference>
<dbReference type="InterPro" id="IPR000674">
    <property type="entry name" value="Ald_Oxase/Xan_DH_a/b"/>
</dbReference>
<dbReference type="Pfam" id="PF01315">
    <property type="entry name" value="Ald_Xan_dh_C"/>
    <property type="match status" value="1"/>
</dbReference>
<dbReference type="InterPro" id="IPR046867">
    <property type="entry name" value="AldOxase/xan_DH_MoCoBD2"/>
</dbReference>
<dbReference type="Pfam" id="PF20256">
    <property type="entry name" value="MoCoBD_2"/>
    <property type="match status" value="1"/>
</dbReference>